<organism evidence="1 2">
    <name type="scientific">Streptomyces fildesensis</name>
    <dbReference type="NCBI Taxonomy" id="375757"/>
    <lineage>
        <taxon>Bacteria</taxon>
        <taxon>Bacillati</taxon>
        <taxon>Actinomycetota</taxon>
        <taxon>Actinomycetes</taxon>
        <taxon>Kitasatosporales</taxon>
        <taxon>Streptomycetaceae</taxon>
        <taxon>Streptomyces</taxon>
    </lineage>
</organism>
<name>A0ABW8CJ31_9ACTN</name>
<reference evidence="1 2" key="1">
    <citation type="submission" date="2024-10" db="EMBL/GenBank/DDBJ databases">
        <title>The Natural Products Discovery Center: Release of the First 8490 Sequenced Strains for Exploring Actinobacteria Biosynthetic Diversity.</title>
        <authorList>
            <person name="Kalkreuter E."/>
            <person name="Kautsar S.A."/>
            <person name="Yang D."/>
            <person name="Bader C.D."/>
            <person name="Teijaro C.N."/>
            <person name="Fluegel L."/>
            <person name="Davis C.M."/>
            <person name="Simpson J.R."/>
            <person name="Lauterbach L."/>
            <person name="Steele A.D."/>
            <person name="Gui C."/>
            <person name="Meng S."/>
            <person name="Li G."/>
            <person name="Viehrig K."/>
            <person name="Ye F."/>
            <person name="Su P."/>
            <person name="Kiefer A.F."/>
            <person name="Nichols A."/>
            <person name="Cepeda A.J."/>
            <person name="Yan W."/>
            <person name="Fan B."/>
            <person name="Jiang Y."/>
            <person name="Adhikari A."/>
            <person name="Zheng C.-J."/>
            <person name="Schuster L."/>
            <person name="Cowan T.M."/>
            <person name="Smanski M.J."/>
            <person name="Chevrette M.G."/>
            <person name="De Carvalho L.P.S."/>
            <person name="Shen B."/>
        </authorList>
    </citation>
    <scope>NUCLEOTIDE SEQUENCE [LARGE SCALE GENOMIC DNA]</scope>
    <source>
        <strain evidence="1 2">NPDC053399</strain>
    </source>
</reference>
<proteinExistence type="predicted"/>
<accession>A0ABW8CJ31</accession>
<evidence type="ECO:0000313" key="2">
    <source>
        <dbReference type="Proteomes" id="UP001614394"/>
    </source>
</evidence>
<evidence type="ECO:0000313" key="1">
    <source>
        <dbReference type="EMBL" id="MFI9106461.1"/>
    </source>
</evidence>
<gene>
    <name evidence="1" type="ORF">ACIGXA_38755</name>
</gene>
<protein>
    <recommendedName>
        <fullName evidence="3">L-2-amino-thiazoline-4-carboxylic acid hydrolase</fullName>
    </recommendedName>
</protein>
<dbReference type="RefSeq" id="WP_399657984.1">
    <property type="nucleotide sequence ID" value="NZ_JBITYG010000018.1"/>
</dbReference>
<evidence type="ECO:0008006" key="3">
    <source>
        <dbReference type="Google" id="ProtNLM"/>
    </source>
</evidence>
<dbReference type="Proteomes" id="UP001614394">
    <property type="component" value="Unassembled WGS sequence"/>
</dbReference>
<comment type="caution">
    <text evidence="1">The sequence shown here is derived from an EMBL/GenBank/DDBJ whole genome shotgun (WGS) entry which is preliminary data.</text>
</comment>
<keyword evidence="2" id="KW-1185">Reference proteome</keyword>
<sequence>MAERAGDPPLHKFWWLHDARWYQGVMKRYGQEAANEINAEAMLFVARRVARWYTARHDVDFEKLPMDEFVDRFKEIPRVMWPEDMTNYQHHAVGPDTFETVVTEHFALKMLKAARSFDSYRCPCLEMRAGWFEGMGLTVEDSRSECMTSGSEVCRFRATVRRTDPDPA</sequence>
<dbReference type="EMBL" id="JBITYG010000018">
    <property type="protein sequence ID" value="MFI9106461.1"/>
    <property type="molecule type" value="Genomic_DNA"/>
</dbReference>